<dbReference type="PANTHER" id="PTHR10061">
    <property type="entry name" value="S-FORMYLGLUTATHIONE HYDROLASE"/>
    <property type="match status" value="1"/>
</dbReference>
<dbReference type="GO" id="GO:0018738">
    <property type="term" value="F:S-formylglutathione hydrolase activity"/>
    <property type="evidence" value="ECO:0007669"/>
    <property type="project" value="UniProtKB-EC"/>
</dbReference>
<accession>A0AAJ5YWA9</accession>
<dbReference type="InterPro" id="IPR029058">
    <property type="entry name" value="AB_hydrolase_fold"/>
</dbReference>
<comment type="similarity">
    <text evidence="1 9">Belongs to the esterase D family.</text>
</comment>
<dbReference type="EMBL" id="CP119945">
    <property type="protein sequence ID" value="WFC99906.1"/>
    <property type="molecule type" value="Genomic_DNA"/>
</dbReference>
<dbReference type="Pfam" id="PF00756">
    <property type="entry name" value="Esterase"/>
    <property type="match status" value="1"/>
</dbReference>
<dbReference type="InterPro" id="IPR014186">
    <property type="entry name" value="S-formylglutathione_hydrol"/>
</dbReference>
<reference evidence="10 11" key="1">
    <citation type="submission" date="2023-03" db="EMBL/GenBank/DDBJ databases">
        <title>Mating type loci evolution in Malassezia.</title>
        <authorList>
            <person name="Coelho M.A."/>
        </authorList>
    </citation>
    <scope>NUCLEOTIDE SEQUENCE [LARGE SCALE GENOMIC DNA]</scope>
    <source>
        <strain evidence="10 11">CBS 9725</strain>
    </source>
</reference>
<dbReference type="InterPro" id="IPR000801">
    <property type="entry name" value="Esterase-like"/>
</dbReference>
<dbReference type="GO" id="GO:0005829">
    <property type="term" value="C:cytosol"/>
    <property type="evidence" value="ECO:0007669"/>
    <property type="project" value="TreeGrafter"/>
</dbReference>
<dbReference type="Gene3D" id="3.40.50.1820">
    <property type="entry name" value="alpha/beta hydrolase"/>
    <property type="match status" value="1"/>
</dbReference>
<evidence type="ECO:0000256" key="6">
    <source>
        <dbReference type="ARBA" id="ARBA00047591"/>
    </source>
</evidence>
<dbReference type="Proteomes" id="UP001219567">
    <property type="component" value="Chromosome 3"/>
</dbReference>
<keyword evidence="11" id="KW-1185">Reference proteome</keyword>
<evidence type="ECO:0000256" key="9">
    <source>
        <dbReference type="RuleBase" id="RU363068"/>
    </source>
</evidence>
<evidence type="ECO:0000256" key="3">
    <source>
        <dbReference type="ARBA" id="ARBA00016774"/>
    </source>
</evidence>
<evidence type="ECO:0000256" key="7">
    <source>
        <dbReference type="ARBA" id="ARBA00048461"/>
    </source>
</evidence>
<gene>
    <name evidence="10" type="ORF">MYAM1_002652</name>
</gene>
<evidence type="ECO:0000313" key="10">
    <source>
        <dbReference type="EMBL" id="WFC99906.1"/>
    </source>
</evidence>
<keyword evidence="9" id="KW-0963">Cytoplasm</keyword>
<organism evidence="10 11">
    <name type="scientific">Malassezia yamatoensis</name>
    <dbReference type="NCBI Taxonomy" id="253288"/>
    <lineage>
        <taxon>Eukaryota</taxon>
        <taxon>Fungi</taxon>
        <taxon>Dikarya</taxon>
        <taxon>Basidiomycota</taxon>
        <taxon>Ustilaginomycotina</taxon>
        <taxon>Malasseziomycetes</taxon>
        <taxon>Malasseziales</taxon>
        <taxon>Malasseziaceae</taxon>
        <taxon>Malassezia</taxon>
    </lineage>
</organism>
<dbReference type="GO" id="GO:0046294">
    <property type="term" value="P:formaldehyde catabolic process"/>
    <property type="evidence" value="ECO:0007669"/>
    <property type="project" value="InterPro"/>
</dbReference>
<dbReference type="PANTHER" id="PTHR10061:SF0">
    <property type="entry name" value="S-FORMYLGLUTATHIONE HYDROLASE"/>
    <property type="match status" value="1"/>
</dbReference>
<feature type="active site" description="Charge relay system" evidence="8">
    <location>
        <position position="230"/>
    </location>
</feature>
<keyword evidence="4 9" id="KW-0719">Serine esterase</keyword>
<protein>
    <recommendedName>
        <fullName evidence="3 9">S-formylglutathione hydrolase</fullName>
        <ecNumber evidence="2 9">3.1.2.12</ecNumber>
    </recommendedName>
</protein>
<dbReference type="GO" id="GO:0052689">
    <property type="term" value="F:carboxylic ester hydrolase activity"/>
    <property type="evidence" value="ECO:0007669"/>
    <property type="project" value="UniProtKB-KW"/>
</dbReference>
<dbReference type="FunFam" id="3.40.50.1820:FF:000002">
    <property type="entry name" value="S-formylglutathione hydrolase"/>
    <property type="match status" value="1"/>
</dbReference>
<evidence type="ECO:0000256" key="8">
    <source>
        <dbReference type="PIRSR" id="PIRSR614186-1"/>
    </source>
</evidence>
<comment type="catalytic activity">
    <reaction evidence="7">
        <text>a monoacylglycerol + H2O = glycerol + a fatty acid + H(+)</text>
        <dbReference type="Rhea" id="RHEA:15245"/>
        <dbReference type="ChEBI" id="CHEBI:15377"/>
        <dbReference type="ChEBI" id="CHEBI:15378"/>
        <dbReference type="ChEBI" id="CHEBI:17408"/>
        <dbReference type="ChEBI" id="CHEBI:17754"/>
        <dbReference type="ChEBI" id="CHEBI:28868"/>
    </reaction>
</comment>
<feature type="active site" description="Charge relay system" evidence="8">
    <location>
        <position position="152"/>
    </location>
</feature>
<evidence type="ECO:0000256" key="1">
    <source>
        <dbReference type="ARBA" id="ARBA00005622"/>
    </source>
</evidence>
<sequence length="289" mass="31931">MSWSVQSQNKVFGGELIKVAFKASSLGNLETKVNVFLPPNVNKGEKVPVLYYLAGLTCTEDNGAQKGGFLDAASQEKIAIVFPDTSPRGANIDGEDESYDFGTGAGFYLNATKKPWNQYYNMYDLITQEIPEKIQQSELPIDLKRSSIMGHSMGGHGALVIYLRELGTYRSASAFAPISHPTACPWGDKAFNGYLEGGLNEGKKYDAAELLAQQKSSAEVRILVDCGTADNFYEQKQLQPESLLDAAKTAKIDQDCVQVHLRDGYDHSYYFISTFAADHVRWHAKYLKA</sequence>
<comment type="catalytic activity">
    <reaction evidence="9">
        <text>S-formylglutathione + H2O = formate + glutathione + H(+)</text>
        <dbReference type="Rhea" id="RHEA:14961"/>
        <dbReference type="ChEBI" id="CHEBI:15377"/>
        <dbReference type="ChEBI" id="CHEBI:15378"/>
        <dbReference type="ChEBI" id="CHEBI:15740"/>
        <dbReference type="ChEBI" id="CHEBI:57688"/>
        <dbReference type="ChEBI" id="CHEBI:57925"/>
        <dbReference type="EC" id="3.1.2.12"/>
    </reaction>
</comment>
<dbReference type="AlphaFoldDB" id="A0AAJ5YWA9"/>
<feature type="active site" description="Charge relay system" evidence="8">
    <location>
        <position position="267"/>
    </location>
</feature>
<evidence type="ECO:0000256" key="2">
    <source>
        <dbReference type="ARBA" id="ARBA00012479"/>
    </source>
</evidence>
<dbReference type="SUPFAM" id="SSF53474">
    <property type="entry name" value="alpha/beta-Hydrolases"/>
    <property type="match status" value="1"/>
</dbReference>
<dbReference type="NCBIfam" id="TIGR02821">
    <property type="entry name" value="fghA_ester_D"/>
    <property type="match status" value="1"/>
</dbReference>
<name>A0AAJ5YWA9_9BASI</name>
<evidence type="ECO:0000256" key="5">
    <source>
        <dbReference type="ARBA" id="ARBA00022801"/>
    </source>
</evidence>
<comment type="subcellular location">
    <subcellularLocation>
        <location evidence="9">Cytoplasm</location>
    </subcellularLocation>
</comment>
<comment type="catalytic activity">
    <reaction evidence="6">
        <text>a diacylglycerol + H2O = a monoacylglycerol + a fatty acid + H(+)</text>
        <dbReference type="Rhea" id="RHEA:32731"/>
        <dbReference type="ChEBI" id="CHEBI:15377"/>
        <dbReference type="ChEBI" id="CHEBI:15378"/>
        <dbReference type="ChEBI" id="CHEBI:17408"/>
        <dbReference type="ChEBI" id="CHEBI:18035"/>
        <dbReference type="ChEBI" id="CHEBI:28868"/>
    </reaction>
</comment>
<evidence type="ECO:0000313" key="11">
    <source>
        <dbReference type="Proteomes" id="UP001219567"/>
    </source>
</evidence>
<dbReference type="EC" id="3.1.2.12" evidence="2 9"/>
<evidence type="ECO:0000256" key="4">
    <source>
        <dbReference type="ARBA" id="ARBA00022487"/>
    </source>
</evidence>
<proteinExistence type="inferred from homology"/>
<keyword evidence="5 9" id="KW-0378">Hydrolase</keyword>
<comment type="function">
    <text evidence="9">Serine hydrolase involved in the detoxification of formaldehyde.</text>
</comment>